<name>A0AAV6VMS2_9ARAC</name>
<feature type="region of interest" description="Disordered" evidence="5">
    <location>
        <begin position="1"/>
        <end position="31"/>
    </location>
</feature>
<evidence type="ECO:0000313" key="9">
    <source>
        <dbReference type="Proteomes" id="UP000827092"/>
    </source>
</evidence>
<gene>
    <name evidence="8" type="ORF">JTE90_013140</name>
</gene>
<evidence type="ECO:0000256" key="5">
    <source>
        <dbReference type="SAM" id="MobiDB-lite"/>
    </source>
</evidence>
<organism evidence="8 9">
    <name type="scientific">Oedothorax gibbosus</name>
    <dbReference type="NCBI Taxonomy" id="931172"/>
    <lineage>
        <taxon>Eukaryota</taxon>
        <taxon>Metazoa</taxon>
        <taxon>Ecdysozoa</taxon>
        <taxon>Arthropoda</taxon>
        <taxon>Chelicerata</taxon>
        <taxon>Arachnida</taxon>
        <taxon>Araneae</taxon>
        <taxon>Araneomorphae</taxon>
        <taxon>Entelegynae</taxon>
        <taxon>Araneoidea</taxon>
        <taxon>Linyphiidae</taxon>
        <taxon>Erigoninae</taxon>
        <taxon>Oedothorax</taxon>
    </lineage>
</organism>
<dbReference type="Pfam" id="PF06271">
    <property type="entry name" value="RDD"/>
    <property type="match status" value="1"/>
</dbReference>
<dbReference type="GO" id="GO:0016020">
    <property type="term" value="C:membrane"/>
    <property type="evidence" value="ECO:0007669"/>
    <property type="project" value="UniProtKB-SubCell"/>
</dbReference>
<comment type="subcellular location">
    <subcellularLocation>
        <location evidence="1">Membrane</location>
        <topology evidence="1">Multi-pass membrane protein</topology>
    </subcellularLocation>
</comment>
<protein>
    <recommendedName>
        <fullName evidence="7">RDD domain-containing protein</fullName>
    </recommendedName>
</protein>
<evidence type="ECO:0000256" key="3">
    <source>
        <dbReference type="ARBA" id="ARBA00022989"/>
    </source>
</evidence>
<evidence type="ECO:0000313" key="8">
    <source>
        <dbReference type="EMBL" id="KAG8196996.1"/>
    </source>
</evidence>
<dbReference type="AlphaFoldDB" id="A0AAV6VMS2"/>
<dbReference type="InterPro" id="IPR010432">
    <property type="entry name" value="RDD"/>
</dbReference>
<feature type="transmembrane region" description="Helical" evidence="6">
    <location>
        <begin position="141"/>
        <end position="159"/>
    </location>
</feature>
<evidence type="ECO:0000256" key="1">
    <source>
        <dbReference type="ARBA" id="ARBA00004141"/>
    </source>
</evidence>
<dbReference type="PANTHER" id="PTHR13659:SF5">
    <property type="entry name" value="PROTEIN FAM8A1"/>
    <property type="match status" value="1"/>
</dbReference>
<evidence type="ECO:0000259" key="7">
    <source>
        <dbReference type="Pfam" id="PF06271"/>
    </source>
</evidence>
<dbReference type="EMBL" id="JAFNEN010000061">
    <property type="protein sequence ID" value="KAG8196996.1"/>
    <property type="molecule type" value="Genomic_DNA"/>
</dbReference>
<accession>A0AAV6VMS2</accession>
<feature type="domain" description="RDD" evidence="7">
    <location>
        <begin position="131"/>
        <end position="293"/>
    </location>
</feature>
<keyword evidence="2 6" id="KW-0812">Transmembrane</keyword>
<sequence length="309" mass="35121">MSNPSTSQTRKRNPKSNNKAAEKPNDPFDDLNVNIPTYPYKSSSEYAAAVNQWLWQCYNWQCVSITLPYLMSQTAYRIQSSNPDGTTDFNRNFPNTFFPNQNVALNQPNAAFQNTNATGSGQSQGSVYLLPSLLKRITAEAIDFCILLVLKVMITYILVDFFDLVNLDKYDFDLIKNDKLDYQTAMEVTSEILALEVIHRFVVCIFEAMFTSKGVMGYGGATPGKTIMRLRLVSCQSVTALENNLIRVYPAGDLGFGWALVRAFIKNFSYAFIFPICCTMYFFQHNRTAYDQMCGSIVVEDLPRRRNRN</sequence>
<keyword evidence="3 6" id="KW-1133">Transmembrane helix</keyword>
<evidence type="ECO:0000256" key="4">
    <source>
        <dbReference type="ARBA" id="ARBA00023136"/>
    </source>
</evidence>
<evidence type="ECO:0000256" key="6">
    <source>
        <dbReference type="SAM" id="Phobius"/>
    </source>
</evidence>
<proteinExistence type="predicted"/>
<keyword evidence="4 6" id="KW-0472">Membrane</keyword>
<comment type="caution">
    <text evidence="8">The sequence shown here is derived from an EMBL/GenBank/DDBJ whole genome shotgun (WGS) entry which is preliminary data.</text>
</comment>
<keyword evidence="9" id="KW-1185">Reference proteome</keyword>
<evidence type="ECO:0000256" key="2">
    <source>
        <dbReference type="ARBA" id="ARBA00022692"/>
    </source>
</evidence>
<dbReference type="InterPro" id="IPR039871">
    <property type="entry name" value="FAM8A1"/>
</dbReference>
<feature type="transmembrane region" description="Helical" evidence="6">
    <location>
        <begin position="264"/>
        <end position="283"/>
    </location>
</feature>
<dbReference type="Proteomes" id="UP000827092">
    <property type="component" value="Unassembled WGS sequence"/>
</dbReference>
<dbReference type="PANTHER" id="PTHR13659">
    <property type="entry name" value="AUTOSOMAL HIGHLY CONSERVED PROTEIN"/>
    <property type="match status" value="1"/>
</dbReference>
<reference evidence="8 9" key="1">
    <citation type="journal article" date="2022" name="Nat. Ecol. Evol.">
        <title>A masculinizing supergene underlies an exaggerated male reproductive morph in a spider.</title>
        <authorList>
            <person name="Hendrickx F."/>
            <person name="De Corte Z."/>
            <person name="Sonet G."/>
            <person name="Van Belleghem S.M."/>
            <person name="Kostlbacher S."/>
            <person name="Vangestel C."/>
        </authorList>
    </citation>
    <scope>NUCLEOTIDE SEQUENCE [LARGE SCALE GENOMIC DNA]</scope>
    <source>
        <strain evidence="8">W744_W776</strain>
    </source>
</reference>